<keyword evidence="2" id="KW-0378">Hydrolase</keyword>
<reference evidence="2 3" key="1">
    <citation type="journal article" date="2016" name="Int. J. Syst. Evol. Microbiol.">
        <title>Labrenzia salina sp. nov., isolated from the rhizosphere of the halophyte Arthrocnemum macrostachyum.</title>
        <authorList>
            <person name="Camacho M."/>
            <person name="Redondo-Gomez S."/>
            <person name="Rodriguez-Llorente I."/>
            <person name="Rohde M."/>
            <person name="Sproer C."/>
            <person name="Schumann P."/>
            <person name="Klenk H.P."/>
            <person name="Montero-Calasanz M.D.C."/>
        </authorList>
    </citation>
    <scope>NUCLEOTIDE SEQUENCE [LARGE SCALE GENOMIC DNA]</scope>
    <source>
        <strain evidence="2 3">DSM 29163</strain>
    </source>
</reference>
<dbReference type="InterPro" id="IPR029058">
    <property type="entry name" value="AB_hydrolase_fold"/>
</dbReference>
<dbReference type="InterPro" id="IPR000073">
    <property type="entry name" value="AB_hydrolase_1"/>
</dbReference>
<accession>A0ABT3R2G6</accession>
<comment type="caution">
    <text evidence="2">The sequence shown here is derived from an EMBL/GenBank/DDBJ whole genome shotgun (WGS) entry which is preliminary data.</text>
</comment>
<evidence type="ECO:0000313" key="2">
    <source>
        <dbReference type="EMBL" id="MCX2723331.1"/>
    </source>
</evidence>
<gene>
    <name evidence="2" type="ORF">ON753_13265</name>
</gene>
<dbReference type="Proteomes" id="UP001300261">
    <property type="component" value="Unassembled WGS sequence"/>
</dbReference>
<dbReference type="Gene3D" id="3.40.50.1820">
    <property type="entry name" value="alpha/beta hydrolase"/>
    <property type="match status" value="1"/>
</dbReference>
<evidence type="ECO:0000259" key="1">
    <source>
        <dbReference type="Pfam" id="PF00561"/>
    </source>
</evidence>
<organism evidence="2 3">
    <name type="scientific">Roseibium salinum</name>
    <dbReference type="NCBI Taxonomy" id="1604349"/>
    <lineage>
        <taxon>Bacteria</taxon>
        <taxon>Pseudomonadati</taxon>
        <taxon>Pseudomonadota</taxon>
        <taxon>Alphaproteobacteria</taxon>
        <taxon>Hyphomicrobiales</taxon>
        <taxon>Stappiaceae</taxon>
        <taxon>Roseibium</taxon>
    </lineage>
</organism>
<feature type="domain" description="AB hydrolase-1" evidence="1">
    <location>
        <begin position="48"/>
        <end position="288"/>
    </location>
</feature>
<dbReference type="InterPro" id="IPR050228">
    <property type="entry name" value="Carboxylesterase_BioH"/>
</dbReference>
<dbReference type="PANTHER" id="PTHR43194:SF2">
    <property type="entry name" value="PEROXISOMAL MEMBRANE PROTEIN LPX1"/>
    <property type="match status" value="1"/>
</dbReference>
<dbReference type="Pfam" id="PF00561">
    <property type="entry name" value="Abhydrolase_1"/>
    <property type="match status" value="1"/>
</dbReference>
<dbReference type="EMBL" id="JAPEVI010000003">
    <property type="protein sequence ID" value="MCX2723331.1"/>
    <property type="molecule type" value="Genomic_DNA"/>
</dbReference>
<protein>
    <submittedName>
        <fullName evidence="2">Alpha/beta fold hydrolase</fullName>
    </submittedName>
</protein>
<dbReference type="SUPFAM" id="SSF53474">
    <property type="entry name" value="alpha/beta-Hydrolases"/>
    <property type="match status" value="1"/>
</dbReference>
<dbReference type="GO" id="GO:0016787">
    <property type="term" value="F:hydrolase activity"/>
    <property type="evidence" value="ECO:0007669"/>
    <property type="project" value="UniProtKB-KW"/>
</dbReference>
<keyword evidence="3" id="KW-1185">Reference proteome</keyword>
<dbReference type="PANTHER" id="PTHR43194">
    <property type="entry name" value="HYDROLASE ALPHA/BETA FOLD FAMILY"/>
    <property type="match status" value="1"/>
</dbReference>
<proteinExistence type="predicted"/>
<sequence length="304" mass="33383">MTSAPEHALPSRAARRQFTWQSPDGLTLAGCEWSPQQGGATRTASAIPVLCLPGLSRNTRDFHDVAAYLQSAGHHVVALDYRGRGRSDWDPDWRNYTLAVEAADIDAAIAHLDLQRFAVLGTSRGGLHALAMADRYPADRMAAVILNDIGPQVEMEGLRRIAGTLGQQMTYGSREDLAAILRQFLGPQFPAFGMEDWLKLAGQLASEEDGRFVMDYDPALANQLAGLDDAAPLPDLWHLYEKLSDRPLLVIRGEHSDILSSDTCRRMLEFHPAASLETIGGQGHAPVLWVREAHENIALFLRGL</sequence>
<name>A0ABT3R2G6_9HYPH</name>
<evidence type="ECO:0000313" key="3">
    <source>
        <dbReference type="Proteomes" id="UP001300261"/>
    </source>
</evidence>
<dbReference type="RefSeq" id="WP_265963113.1">
    <property type="nucleotide sequence ID" value="NZ_JAPEVI010000003.1"/>
</dbReference>